<dbReference type="PANTHER" id="PTHR30002:SF4">
    <property type="entry name" value="EPOXYQUEUOSINE REDUCTASE"/>
    <property type="match status" value="1"/>
</dbReference>
<keyword evidence="1" id="KW-0004">4Fe-4S</keyword>
<gene>
    <name evidence="10" type="primary">queG</name>
    <name evidence="10" type="ORF">VRLFYP33_00272</name>
</gene>
<dbReference type="GO" id="GO:0051539">
    <property type="term" value="F:4 iron, 4 sulfur cluster binding"/>
    <property type="evidence" value="ECO:0007669"/>
    <property type="project" value="UniProtKB-KW"/>
</dbReference>
<dbReference type="PANTHER" id="PTHR30002">
    <property type="entry name" value="EPOXYQUEUOSINE REDUCTASE"/>
    <property type="match status" value="1"/>
</dbReference>
<dbReference type="InterPro" id="IPR017896">
    <property type="entry name" value="4Fe4S_Fe-S-bd"/>
</dbReference>
<reference evidence="10" key="1">
    <citation type="submission" date="2019-11" db="EMBL/GenBank/DDBJ databases">
        <authorList>
            <person name="Feng L."/>
        </authorList>
    </citation>
    <scope>NUCLEOTIDE SEQUENCE</scope>
    <source>
        <strain evidence="10">VrattiLFYP33</strain>
    </source>
</reference>
<dbReference type="PROSITE" id="PS00198">
    <property type="entry name" value="4FE4S_FER_1"/>
    <property type="match status" value="1"/>
</dbReference>
<dbReference type="EMBL" id="CACRUX010000002">
    <property type="protein sequence ID" value="VYT66928.1"/>
    <property type="molecule type" value="Genomic_DNA"/>
</dbReference>
<dbReference type="RefSeq" id="WP_021841600.1">
    <property type="nucleotide sequence ID" value="NZ_CACRUX010000002.1"/>
</dbReference>
<keyword evidence="8" id="KW-0411">Iron-sulfur</keyword>
<dbReference type="Pfam" id="PF08331">
    <property type="entry name" value="QueG_DUF1730"/>
    <property type="match status" value="1"/>
</dbReference>
<dbReference type="InterPro" id="IPR004453">
    <property type="entry name" value="QueG"/>
</dbReference>
<evidence type="ECO:0000256" key="5">
    <source>
        <dbReference type="ARBA" id="ARBA00022785"/>
    </source>
</evidence>
<keyword evidence="4" id="KW-0479">Metal-binding</keyword>
<dbReference type="Pfam" id="PF13484">
    <property type="entry name" value="Fer4_16"/>
    <property type="match status" value="1"/>
</dbReference>
<dbReference type="GO" id="GO:0052693">
    <property type="term" value="F:epoxyqueuosine reductase activity"/>
    <property type="evidence" value="ECO:0007669"/>
    <property type="project" value="TreeGrafter"/>
</dbReference>
<evidence type="ECO:0000256" key="2">
    <source>
        <dbReference type="ARBA" id="ARBA00022490"/>
    </source>
</evidence>
<accession>A0A6N2YMB3</accession>
<dbReference type="AlphaFoldDB" id="A0A6N2YMB3"/>
<evidence type="ECO:0000256" key="6">
    <source>
        <dbReference type="ARBA" id="ARBA00023002"/>
    </source>
</evidence>
<sequence>MITRNDIFQIAKKLNIPAVGIAPWPLPDDAANYIDTANPCPFINGTLEERLSANTALQSPKSAIVCLFPYYVKTEKPVNLPRYAWGPDYHLVIPDYLKRFGTALQEMDSTMEFEIHCDTSPMADRYMAYLAGLGVFGKNRALIHPVWGSYTSIGTLLTSCELDADKPMEGTCLGCNRCVNACPGQSLGRKEFGFETCKSYLTQKKGDLPPHEVAIIQKTPLIWGCDICQEVCPHNRNVPTTPIPEFQTVEPYVNPAELVGLTNKTFKAAYGDRAFSWRGKAVLLRNAGYVADTATTGAISATESSAPTDSTLSADSAVIAPASAKHHSSKDE</sequence>
<keyword evidence="7" id="KW-0408">Iron</keyword>
<keyword evidence="5" id="KW-0671">Queuosine biosynthesis</keyword>
<evidence type="ECO:0000256" key="7">
    <source>
        <dbReference type="ARBA" id="ARBA00023004"/>
    </source>
</evidence>
<keyword evidence="3" id="KW-0819">tRNA processing</keyword>
<proteinExistence type="predicted"/>
<dbReference type="GO" id="GO:0008616">
    <property type="term" value="P:tRNA queuosine(34) biosynthetic process"/>
    <property type="evidence" value="ECO:0007669"/>
    <property type="project" value="UniProtKB-KW"/>
</dbReference>
<name>A0A6N2YMB3_9FIRM</name>
<evidence type="ECO:0000313" key="10">
    <source>
        <dbReference type="EMBL" id="VYT66928.1"/>
    </source>
</evidence>
<dbReference type="GO" id="GO:0046872">
    <property type="term" value="F:metal ion binding"/>
    <property type="evidence" value="ECO:0007669"/>
    <property type="project" value="UniProtKB-KW"/>
</dbReference>
<feature type="domain" description="4Fe-4S ferredoxin-type" evidence="9">
    <location>
        <begin position="160"/>
        <end position="192"/>
    </location>
</feature>
<evidence type="ECO:0000256" key="8">
    <source>
        <dbReference type="ARBA" id="ARBA00023014"/>
    </source>
</evidence>
<evidence type="ECO:0000256" key="1">
    <source>
        <dbReference type="ARBA" id="ARBA00022485"/>
    </source>
</evidence>
<evidence type="ECO:0000256" key="3">
    <source>
        <dbReference type="ARBA" id="ARBA00022694"/>
    </source>
</evidence>
<evidence type="ECO:0000256" key="4">
    <source>
        <dbReference type="ARBA" id="ARBA00022723"/>
    </source>
</evidence>
<dbReference type="InterPro" id="IPR013542">
    <property type="entry name" value="QueG_DUF1730"/>
</dbReference>
<protein>
    <submittedName>
        <fullName evidence="10">Epoxyqueuosine reductase</fullName>
        <ecNumber evidence="10">1.1.-.-</ecNumber>
    </submittedName>
</protein>
<organism evidence="10">
    <name type="scientific">Veillonella ratti</name>
    <dbReference type="NCBI Taxonomy" id="103892"/>
    <lineage>
        <taxon>Bacteria</taxon>
        <taxon>Bacillati</taxon>
        <taxon>Bacillota</taxon>
        <taxon>Negativicutes</taxon>
        <taxon>Veillonellales</taxon>
        <taxon>Veillonellaceae</taxon>
        <taxon>Veillonella</taxon>
    </lineage>
</organism>
<dbReference type="PROSITE" id="PS51379">
    <property type="entry name" value="4FE4S_FER_2"/>
    <property type="match status" value="1"/>
</dbReference>
<dbReference type="SUPFAM" id="SSF54862">
    <property type="entry name" value="4Fe-4S ferredoxins"/>
    <property type="match status" value="1"/>
</dbReference>
<keyword evidence="2" id="KW-0963">Cytoplasm</keyword>
<dbReference type="InterPro" id="IPR017900">
    <property type="entry name" value="4Fe4S_Fe_S_CS"/>
</dbReference>
<keyword evidence="6 10" id="KW-0560">Oxidoreductase</keyword>
<evidence type="ECO:0000259" key="9">
    <source>
        <dbReference type="PROSITE" id="PS51379"/>
    </source>
</evidence>
<dbReference type="EC" id="1.1.-.-" evidence="10"/>